<name>A0A940WKT0_9ACTN</name>
<dbReference type="AlphaFoldDB" id="A0A940WKT0"/>
<evidence type="ECO:0000313" key="3">
    <source>
        <dbReference type="Proteomes" id="UP000674234"/>
    </source>
</evidence>
<gene>
    <name evidence="2" type="ORF">JOL79_15105</name>
</gene>
<organism evidence="2 3">
    <name type="scientific">Microbispora oryzae</name>
    <dbReference type="NCBI Taxonomy" id="2806554"/>
    <lineage>
        <taxon>Bacteria</taxon>
        <taxon>Bacillati</taxon>
        <taxon>Actinomycetota</taxon>
        <taxon>Actinomycetes</taxon>
        <taxon>Streptosporangiales</taxon>
        <taxon>Streptosporangiaceae</taxon>
        <taxon>Microbispora</taxon>
    </lineage>
</organism>
<evidence type="ECO:0000256" key="1">
    <source>
        <dbReference type="SAM" id="SignalP"/>
    </source>
</evidence>
<accession>A0A940WKT0</accession>
<reference evidence="2" key="1">
    <citation type="submission" date="2021-02" db="EMBL/GenBank/DDBJ databases">
        <title>Draft genome sequence of Microbispora sp. RL4-1S isolated from rice leaves in Thailand.</title>
        <authorList>
            <person name="Muangham S."/>
            <person name="Duangmal K."/>
        </authorList>
    </citation>
    <scope>NUCLEOTIDE SEQUENCE</scope>
    <source>
        <strain evidence="2">RL4-1S</strain>
    </source>
</reference>
<protein>
    <submittedName>
        <fullName evidence="2">Uncharacterized protein</fullName>
    </submittedName>
</protein>
<dbReference type="Proteomes" id="UP000674234">
    <property type="component" value="Unassembled WGS sequence"/>
</dbReference>
<dbReference type="EMBL" id="JAFCNB010000007">
    <property type="protein sequence ID" value="MBP2705142.1"/>
    <property type="molecule type" value="Genomic_DNA"/>
</dbReference>
<feature type="signal peptide" evidence="1">
    <location>
        <begin position="1"/>
        <end position="21"/>
    </location>
</feature>
<keyword evidence="1" id="KW-0732">Signal</keyword>
<comment type="caution">
    <text evidence="2">The sequence shown here is derived from an EMBL/GenBank/DDBJ whole genome shotgun (WGS) entry which is preliminary data.</text>
</comment>
<dbReference type="RefSeq" id="WP_210156438.1">
    <property type="nucleotide sequence ID" value="NZ_JAFCNB010000007.1"/>
</dbReference>
<proteinExistence type="predicted"/>
<keyword evidence="3" id="KW-1185">Reference proteome</keyword>
<evidence type="ECO:0000313" key="2">
    <source>
        <dbReference type="EMBL" id="MBP2705142.1"/>
    </source>
</evidence>
<feature type="chain" id="PRO_5038361025" evidence="1">
    <location>
        <begin position="22"/>
        <end position="123"/>
    </location>
</feature>
<sequence>MNILKNTLAVAAVAAILPLTACGGSDQASVCQEATKAFTDYSTKAGASAGNIDGINSATADLAATLKDLSGKADGDLKTALTGMADSWAAFKIDVSDPAAAGKLTEFATKATEATRQLASACS</sequence>